<reference evidence="3 4" key="1">
    <citation type="submission" date="2020-07" db="EMBL/GenBank/DDBJ databases">
        <title>Sequencing the genomes of 1000 actinobacteria strains.</title>
        <authorList>
            <person name="Klenk H.-P."/>
        </authorList>
    </citation>
    <scope>NUCLEOTIDE SEQUENCE [LARGE SCALE GENOMIC DNA]</scope>
    <source>
        <strain evidence="3 4">DSM 22083</strain>
    </source>
</reference>
<comment type="caution">
    <text evidence="3">The sequence shown here is derived from an EMBL/GenBank/DDBJ whole genome shotgun (WGS) entry which is preliminary data.</text>
</comment>
<proteinExistence type="predicted"/>
<dbReference type="InterPro" id="IPR049625">
    <property type="entry name" value="Glyco_transf_61_cat"/>
</dbReference>
<feature type="region of interest" description="Disordered" evidence="1">
    <location>
        <begin position="13"/>
        <end position="33"/>
    </location>
</feature>
<gene>
    <name evidence="3" type="ORF">BKA15_006857</name>
</gene>
<dbReference type="RefSeq" id="WP_179758020.1">
    <property type="nucleotide sequence ID" value="NZ_JACCBU010000001.1"/>
</dbReference>
<evidence type="ECO:0000259" key="2">
    <source>
        <dbReference type="Pfam" id="PF04577"/>
    </source>
</evidence>
<name>A0A7Y9IEM2_9ACTN</name>
<dbReference type="Pfam" id="PF04577">
    <property type="entry name" value="Glyco_transf_61"/>
    <property type="match status" value="1"/>
</dbReference>
<feature type="domain" description="Glycosyltransferase 61 catalytic" evidence="2">
    <location>
        <begin position="346"/>
        <end position="520"/>
    </location>
</feature>
<protein>
    <submittedName>
        <fullName evidence="3">Capsular polysaccharide biosynthesis protein</fullName>
    </submittedName>
</protein>
<keyword evidence="4" id="KW-1185">Reference proteome</keyword>
<sequence length="592" mass="66706">MAERALTNKVRAGLRSLRRRGETPPADGAADEVGPGLLADAGLEPPARADRSVIILTQGDTRTPVVEWLSEFAGDRLHVISLDADPEWDLDGHGATHHRAETLDQYHWLLKPIGPVDVLIDLLPVDDATHLLTWQRLFLHLRPGGLWLVDRRGQGQSAFTAAFASWVQTMVAAGGTEDVGANARDLELGASTAQVSISRDLLVIKKRRWHFLKLRDAETNRVLESREPNLRMRELAGVKGGELIIGSKIISHESTVPIPDLNTTLTYPELHLRHYTGKIAYVSNALVHGESTILPDSFRHHLEASPRNVRVNSISAAWGRIRQDLRPKDALPGHYYQLDCENPGHFGHLMTEVISRLWGWDAAKAEIPDLKALFRIRFPHERDPALERRLFTAYGIDEDDIVWADHPVYVESLVAATPQFHNQRPHYVHPGLIDTWRRIGEKLINRSVETHDQIFISRQDTLSNRVCRNAREVERWFADHGFTIIYPETLDLGEQAGIFAGARVIAGFGGSALFNAIHAEKLETLIILNHESYTARNEHLISALLDCDVHYFWSKSDVAHPPGGWSEEAYYSSWEFDFDHNRAEVEKLLAEL</sequence>
<dbReference type="GO" id="GO:0016757">
    <property type="term" value="F:glycosyltransferase activity"/>
    <property type="evidence" value="ECO:0007669"/>
    <property type="project" value="InterPro"/>
</dbReference>
<dbReference type="Proteomes" id="UP000569914">
    <property type="component" value="Unassembled WGS sequence"/>
</dbReference>
<accession>A0A7Y9IEM2</accession>
<dbReference type="AlphaFoldDB" id="A0A7Y9IEM2"/>
<dbReference type="EMBL" id="JACCBU010000001">
    <property type="protein sequence ID" value="NYE75528.1"/>
    <property type="molecule type" value="Genomic_DNA"/>
</dbReference>
<evidence type="ECO:0000256" key="1">
    <source>
        <dbReference type="SAM" id="MobiDB-lite"/>
    </source>
</evidence>
<organism evidence="3 4">
    <name type="scientific">Microlunatus parietis</name>
    <dbReference type="NCBI Taxonomy" id="682979"/>
    <lineage>
        <taxon>Bacteria</taxon>
        <taxon>Bacillati</taxon>
        <taxon>Actinomycetota</taxon>
        <taxon>Actinomycetes</taxon>
        <taxon>Propionibacteriales</taxon>
        <taxon>Propionibacteriaceae</taxon>
        <taxon>Microlunatus</taxon>
    </lineage>
</organism>
<evidence type="ECO:0000313" key="3">
    <source>
        <dbReference type="EMBL" id="NYE75528.1"/>
    </source>
</evidence>
<evidence type="ECO:0000313" key="4">
    <source>
        <dbReference type="Proteomes" id="UP000569914"/>
    </source>
</evidence>